<evidence type="ECO:0000256" key="1">
    <source>
        <dbReference type="ARBA" id="ARBA00022723"/>
    </source>
</evidence>
<dbReference type="SUPFAM" id="SSF57667">
    <property type="entry name" value="beta-beta-alpha zinc fingers"/>
    <property type="match status" value="1"/>
</dbReference>
<dbReference type="KEGG" id="pchm:VFPPC_09000"/>
<evidence type="ECO:0000259" key="6">
    <source>
        <dbReference type="PROSITE" id="PS50157"/>
    </source>
</evidence>
<reference evidence="7 8" key="1">
    <citation type="journal article" date="2016" name="PLoS Pathog.">
        <title>Biosynthesis of antibiotic leucinostatins in bio-control fungus Purpureocillium lilacinum and their inhibition on phytophthora revealed by genome mining.</title>
        <authorList>
            <person name="Wang G."/>
            <person name="Liu Z."/>
            <person name="Lin R."/>
            <person name="Li E."/>
            <person name="Mao Z."/>
            <person name="Ling J."/>
            <person name="Yang Y."/>
            <person name="Yin W.B."/>
            <person name="Xie B."/>
        </authorList>
    </citation>
    <scope>NUCLEOTIDE SEQUENCE [LARGE SCALE GENOMIC DNA]</scope>
    <source>
        <strain evidence="7">170</strain>
    </source>
</reference>
<evidence type="ECO:0000313" key="7">
    <source>
        <dbReference type="EMBL" id="OAQ63095.1"/>
    </source>
</evidence>
<dbReference type="OrthoDB" id="5095988at2759"/>
<dbReference type="SMART" id="SM00355">
    <property type="entry name" value="ZnF_C2H2"/>
    <property type="match status" value="2"/>
</dbReference>
<name>A0A179FC03_METCM</name>
<dbReference type="Proteomes" id="UP000078397">
    <property type="component" value="Unassembled WGS sequence"/>
</dbReference>
<gene>
    <name evidence="7" type="ORF">VFPPC_09000</name>
</gene>
<keyword evidence="2 4" id="KW-0863">Zinc-finger</keyword>
<dbReference type="PROSITE" id="PS50157">
    <property type="entry name" value="ZINC_FINGER_C2H2_2"/>
    <property type="match status" value="1"/>
</dbReference>
<protein>
    <submittedName>
        <fullName evidence="7">Zinc finger protein odd-paired-like (Opl)</fullName>
    </submittedName>
</protein>
<dbReference type="STRING" id="1380566.A0A179FC03"/>
<dbReference type="GO" id="GO:0000978">
    <property type="term" value="F:RNA polymerase II cis-regulatory region sequence-specific DNA binding"/>
    <property type="evidence" value="ECO:0007669"/>
    <property type="project" value="TreeGrafter"/>
</dbReference>
<dbReference type="EMBL" id="LSBJ02000006">
    <property type="protein sequence ID" value="OAQ63095.1"/>
    <property type="molecule type" value="Genomic_DNA"/>
</dbReference>
<evidence type="ECO:0000256" key="4">
    <source>
        <dbReference type="PROSITE-ProRule" id="PRU00042"/>
    </source>
</evidence>
<evidence type="ECO:0000313" key="8">
    <source>
        <dbReference type="Proteomes" id="UP000078397"/>
    </source>
</evidence>
<feature type="domain" description="C2H2-type" evidence="6">
    <location>
        <begin position="235"/>
        <end position="264"/>
    </location>
</feature>
<dbReference type="AlphaFoldDB" id="A0A179FC03"/>
<evidence type="ECO:0000256" key="2">
    <source>
        <dbReference type="ARBA" id="ARBA00022771"/>
    </source>
</evidence>
<evidence type="ECO:0000256" key="3">
    <source>
        <dbReference type="ARBA" id="ARBA00022833"/>
    </source>
</evidence>
<accession>A0A179FC03</accession>
<dbReference type="PROSITE" id="PS00028">
    <property type="entry name" value="ZINC_FINGER_C2H2_1"/>
    <property type="match status" value="1"/>
</dbReference>
<keyword evidence="8" id="KW-1185">Reference proteome</keyword>
<dbReference type="InterPro" id="IPR036236">
    <property type="entry name" value="Znf_C2H2_sf"/>
</dbReference>
<comment type="caution">
    <text evidence="7">The sequence shown here is derived from an EMBL/GenBank/DDBJ whole genome shotgun (WGS) entry which is preliminary data.</text>
</comment>
<dbReference type="GO" id="GO:0008270">
    <property type="term" value="F:zinc ion binding"/>
    <property type="evidence" value="ECO:0007669"/>
    <property type="project" value="UniProtKB-KW"/>
</dbReference>
<feature type="compositionally biased region" description="Low complexity" evidence="5">
    <location>
        <begin position="117"/>
        <end position="135"/>
    </location>
</feature>
<organism evidence="7 8">
    <name type="scientific">Pochonia chlamydosporia 170</name>
    <dbReference type="NCBI Taxonomy" id="1380566"/>
    <lineage>
        <taxon>Eukaryota</taxon>
        <taxon>Fungi</taxon>
        <taxon>Dikarya</taxon>
        <taxon>Ascomycota</taxon>
        <taxon>Pezizomycotina</taxon>
        <taxon>Sordariomycetes</taxon>
        <taxon>Hypocreomycetidae</taxon>
        <taxon>Hypocreales</taxon>
        <taxon>Clavicipitaceae</taxon>
        <taxon>Pochonia</taxon>
    </lineage>
</organism>
<dbReference type="Gene3D" id="3.30.160.60">
    <property type="entry name" value="Classic Zinc Finger"/>
    <property type="match status" value="2"/>
</dbReference>
<dbReference type="RefSeq" id="XP_018140675.1">
    <property type="nucleotide sequence ID" value="XM_018287606.1"/>
</dbReference>
<dbReference type="GeneID" id="28851600"/>
<sequence length="327" mass="36721">MFADTEFKLNSQFRGFQNTPISFAYESYTFLNEQSTPDRFLGTSDVESIALDNFTSPSLAPFDYTSTPAPMISSRDRLPEQINPPGKGPSTPKMANSWRRAASAHDGQVHPGTGPVTPLRNLSTPSLSTPTWSSASSSVEDALTPWDYENELPTANILQDSVYALNVDTFNSAAVQSWYSCDPPSPSCLTFKSRKLGDNRKRAAKTSQSQVSPMKISSEAGYDKVTLDLVPKPMFSCRYLGCHKVFRRREHLKRHKQTFHGEGPNRFTCEFCGRDQFNRRDNLNNHRKLHARPSHGNRTVKFIPAAIPIIEKEEGRRKRRATATART</sequence>
<evidence type="ECO:0000256" key="5">
    <source>
        <dbReference type="SAM" id="MobiDB-lite"/>
    </source>
</evidence>
<dbReference type="PANTHER" id="PTHR23235:SF120">
    <property type="entry name" value="KRUPPEL-LIKE FACTOR 15"/>
    <property type="match status" value="1"/>
</dbReference>
<dbReference type="GO" id="GO:0000981">
    <property type="term" value="F:DNA-binding transcription factor activity, RNA polymerase II-specific"/>
    <property type="evidence" value="ECO:0007669"/>
    <property type="project" value="TreeGrafter"/>
</dbReference>
<feature type="region of interest" description="Disordered" evidence="5">
    <location>
        <begin position="65"/>
        <end position="135"/>
    </location>
</feature>
<dbReference type="InterPro" id="IPR013087">
    <property type="entry name" value="Znf_C2H2_type"/>
</dbReference>
<keyword evidence="3" id="KW-0862">Zinc</keyword>
<keyword evidence="1" id="KW-0479">Metal-binding</keyword>
<dbReference type="PANTHER" id="PTHR23235">
    <property type="entry name" value="KRUEPPEL-LIKE TRANSCRIPTION FACTOR"/>
    <property type="match status" value="1"/>
</dbReference>
<proteinExistence type="predicted"/>